<name>A0ACD3A5T6_9AGAR</name>
<sequence length="130" mass="14912">MVPSHPILRQHFDTSDIAFAKIDHEVATLQESIRVLYAFRNTFTPVYRLPPEILARVFSFVQALPERAKHEIGYYRGIFVRWLNVTRVSHHWRNIAIGSPVSGHIFQARIQSTSFGSGYSAQRLPLFSSS</sequence>
<reference evidence="1 2" key="1">
    <citation type="journal article" date="2019" name="Nat. Ecol. Evol.">
        <title>Megaphylogeny resolves global patterns of mushroom evolution.</title>
        <authorList>
            <person name="Varga T."/>
            <person name="Krizsan K."/>
            <person name="Foldi C."/>
            <person name="Dima B."/>
            <person name="Sanchez-Garcia M."/>
            <person name="Sanchez-Ramirez S."/>
            <person name="Szollosi G.J."/>
            <person name="Szarkandi J.G."/>
            <person name="Papp V."/>
            <person name="Albert L."/>
            <person name="Andreopoulos W."/>
            <person name="Angelini C."/>
            <person name="Antonin V."/>
            <person name="Barry K.W."/>
            <person name="Bougher N.L."/>
            <person name="Buchanan P."/>
            <person name="Buyck B."/>
            <person name="Bense V."/>
            <person name="Catcheside P."/>
            <person name="Chovatia M."/>
            <person name="Cooper J."/>
            <person name="Damon W."/>
            <person name="Desjardin D."/>
            <person name="Finy P."/>
            <person name="Geml J."/>
            <person name="Haridas S."/>
            <person name="Hughes K."/>
            <person name="Justo A."/>
            <person name="Karasinski D."/>
            <person name="Kautmanova I."/>
            <person name="Kiss B."/>
            <person name="Kocsube S."/>
            <person name="Kotiranta H."/>
            <person name="LaButti K.M."/>
            <person name="Lechner B.E."/>
            <person name="Liimatainen K."/>
            <person name="Lipzen A."/>
            <person name="Lukacs Z."/>
            <person name="Mihaltcheva S."/>
            <person name="Morgado L.N."/>
            <person name="Niskanen T."/>
            <person name="Noordeloos M.E."/>
            <person name="Ohm R.A."/>
            <person name="Ortiz-Santana B."/>
            <person name="Ovrebo C."/>
            <person name="Racz N."/>
            <person name="Riley R."/>
            <person name="Savchenko A."/>
            <person name="Shiryaev A."/>
            <person name="Soop K."/>
            <person name="Spirin V."/>
            <person name="Szebenyi C."/>
            <person name="Tomsovsky M."/>
            <person name="Tulloss R.E."/>
            <person name="Uehling J."/>
            <person name="Grigoriev I.V."/>
            <person name="Vagvolgyi C."/>
            <person name="Papp T."/>
            <person name="Martin F.M."/>
            <person name="Miettinen O."/>
            <person name="Hibbett D.S."/>
            <person name="Nagy L.G."/>
        </authorList>
    </citation>
    <scope>NUCLEOTIDE SEQUENCE [LARGE SCALE GENOMIC DNA]</scope>
    <source>
        <strain evidence="1 2">NL-1719</strain>
    </source>
</reference>
<evidence type="ECO:0000313" key="1">
    <source>
        <dbReference type="EMBL" id="TFK60896.1"/>
    </source>
</evidence>
<keyword evidence="2" id="KW-1185">Reference proteome</keyword>
<evidence type="ECO:0000313" key="2">
    <source>
        <dbReference type="Proteomes" id="UP000308600"/>
    </source>
</evidence>
<gene>
    <name evidence="1" type="ORF">BDN72DRAFT_850189</name>
</gene>
<proteinExistence type="predicted"/>
<dbReference type="EMBL" id="ML208720">
    <property type="protein sequence ID" value="TFK60896.1"/>
    <property type="molecule type" value="Genomic_DNA"/>
</dbReference>
<organism evidence="1 2">
    <name type="scientific">Pluteus cervinus</name>
    <dbReference type="NCBI Taxonomy" id="181527"/>
    <lineage>
        <taxon>Eukaryota</taxon>
        <taxon>Fungi</taxon>
        <taxon>Dikarya</taxon>
        <taxon>Basidiomycota</taxon>
        <taxon>Agaricomycotina</taxon>
        <taxon>Agaricomycetes</taxon>
        <taxon>Agaricomycetidae</taxon>
        <taxon>Agaricales</taxon>
        <taxon>Pluteineae</taxon>
        <taxon>Pluteaceae</taxon>
        <taxon>Pluteus</taxon>
    </lineage>
</organism>
<protein>
    <submittedName>
        <fullName evidence="1">Uncharacterized protein</fullName>
    </submittedName>
</protein>
<accession>A0ACD3A5T6</accession>
<dbReference type="Proteomes" id="UP000308600">
    <property type="component" value="Unassembled WGS sequence"/>
</dbReference>